<sequence length="68" mass="7296">MIGIEKHWVEFAISVSILGNLMQGSSLGEQSLAGRKPFPKVPRSSQQVSGGYPGVLAGRGRARWASTR</sequence>
<feature type="region of interest" description="Disordered" evidence="1">
    <location>
        <begin position="32"/>
        <end position="68"/>
    </location>
</feature>
<protein>
    <submittedName>
        <fullName evidence="2">Uncharacterized protein</fullName>
    </submittedName>
</protein>
<dbReference type="AlphaFoldDB" id="A0A392S3B3"/>
<accession>A0A392S3B3</accession>
<dbReference type="Proteomes" id="UP000265520">
    <property type="component" value="Unassembled WGS sequence"/>
</dbReference>
<name>A0A392S3B3_9FABA</name>
<evidence type="ECO:0000313" key="3">
    <source>
        <dbReference type="Proteomes" id="UP000265520"/>
    </source>
</evidence>
<comment type="caution">
    <text evidence="2">The sequence shown here is derived from an EMBL/GenBank/DDBJ whole genome shotgun (WGS) entry which is preliminary data.</text>
</comment>
<organism evidence="2 3">
    <name type="scientific">Trifolium medium</name>
    <dbReference type="NCBI Taxonomy" id="97028"/>
    <lineage>
        <taxon>Eukaryota</taxon>
        <taxon>Viridiplantae</taxon>
        <taxon>Streptophyta</taxon>
        <taxon>Embryophyta</taxon>
        <taxon>Tracheophyta</taxon>
        <taxon>Spermatophyta</taxon>
        <taxon>Magnoliopsida</taxon>
        <taxon>eudicotyledons</taxon>
        <taxon>Gunneridae</taxon>
        <taxon>Pentapetalae</taxon>
        <taxon>rosids</taxon>
        <taxon>fabids</taxon>
        <taxon>Fabales</taxon>
        <taxon>Fabaceae</taxon>
        <taxon>Papilionoideae</taxon>
        <taxon>50 kb inversion clade</taxon>
        <taxon>NPAAA clade</taxon>
        <taxon>Hologalegina</taxon>
        <taxon>IRL clade</taxon>
        <taxon>Trifolieae</taxon>
        <taxon>Trifolium</taxon>
    </lineage>
</organism>
<dbReference type="EMBL" id="LXQA010310094">
    <property type="protein sequence ID" value="MCI42867.1"/>
    <property type="molecule type" value="Genomic_DNA"/>
</dbReference>
<evidence type="ECO:0000313" key="2">
    <source>
        <dbReference type="EMBL" id="MCI42867.1"/>
    </source>
</evidence>
<proteinExistence type="predicted"/>
<evidence type="ECO:0000256" key="1">
    <source>
        <dbReference type="SAM" id="MobiDB-lite"/>
    </source>
</evidence>
<keyword evidence="3" id="KW-1185">Reference proteome</keyword>
<reference evidence="2 3" key="1">
    <citation type="journal article" date="2018" name="Front. Plant Sci.">
        <title>Red Clover (Trifolium pratense) and Zigzag Clover (T. medium) - A Picture of Genomic Similarities and Differences.</title>
        <authorList>
            <person name="Dluhosova J."/>
            <person name="Istvanek J."/>
            <person name="Nedelnik J."/>
            <person name="Repkova J."/>
        </authorList>
    </citation>
    <scope>NUCLEOTIDE SEQUENCE [LARGE SCALE GENOMIC DNA]</scope>
    <source>
        <strain evidence="3">cv. 10/8</strain>
        <tissue evidence="2">Leaf</tissue>
    </source>
</reference>